<keyword evidence="5" id="KW-0325">Glycoprotein</keyword>
<keyword evidence="6 9" id="KW-0119">Carbohydrate metabolism</keyword>
<evidence type="ECO:0000256" key="9">
    <source>
        <dbReference type="PIRNR" id="PIRNR001031"/>
    </source>
</evidence>
<feature type="signal peptide" evidence="12">
    <location>
        <begin position="1"/>
        <end position="18"/>
    </location>
</feature>
<dbReference type="HOGENOM" id="CLU_012173_1_0_1"/>
<dbReference type="Pfam" id="PF00686">
    <property type="entry name" value="CBM_20"/>
    <property type="match status" value="1"/>
</dbReference>
<evidence type="ECO:0000256" key="4">
    <source>
        <dbReference type="ARBA" id="ARBA00022801"/>
    </source>
</evidence>
<comment type="catalytic activity">
    <reaction evidence="1 9">
        <text>Hydrolysis of terminal (1-&gt;4)-linked alpha-D-glucose residues successively from non-reducing ends of the chains with release of beta-D-glucose.</text>
        <dbReference type="EC" id="3.2.1.3"/>
    </reaction>
</comment>
<dbReference type="Proteomes" id="UP000054538">
    <property type="component" value="Unassembled WGS sequence"/>
</dbReference>
<dbReference type="Gene3D" id="1.50.10.10">
    <property type="match status" value="1"/>
</dbReference>
<dbReference type="Pfam" id="PF00723">
    <property type="entry name" value="Glyco_hydro_15"/>
    <property type="match status" value="1"/>
</dbReference>
<dbReference type="SUPFAM" id="SSF48208">
    <property type="entry name" value="Six-hairpin glycosidases"/>
    <property type="match status" value="1"/>
</dbReference>
<dbReference type="InterPro" id="IPR008928">
    <property type="entry name" value="6-hairpin_glycosidase_sf"/>
</dbReference>
<evidence type="ECO:0000313" key="15">
    <source>
        <dbReference type="Proteomes" id="UP000054538"/>
    </source>
</evidence>
<evidence type="ECO:0000256" key="8">
    <source>
        <dbReference type="ARBA" id="ARBA00023326"/>
    </source>
</evidence>
<reference evidence="14 15" key="1">
    <citation type="submission" date="2014-04" db="EMBL/GenBank/DDBJ databases">
        <authorList>
            <consortium name="DOE Joint Genome Institute"/>
            <person name="Kuo A."/>
            <person name="Kohler A."/>
            <person name="Jargeat P."/>
            <person name="Nagy L.G."/>
            <person name="Floudas D."/>
            <person name="Copeland A."/>
            <person name="Barry K.W."/>
            <person name="Cichocki N."/>
            <person name="Veneault-Fourrey C."/>
            <person name="LaButti K."/>
            <person name="Lindquist E.A."/>
            <person name="Lipzen A."/>
            <person name="Lundell T."/>
            <person name="Morin E."/>
            <person name="Murat C."/>
            <person name="Sun H."/>
            <person name="Tunlid A."/>
            <person name="Henrissat B."/>
            <person name="Grigoriev I.V."/>
            <person name="Hibbett D.S."/>
            <person name="Martin F."/>
            <person name="Nordberg H.P."/>
            <person name="Cantor M.N."/>
            <person name="Hua S.X."/>
        </authorList>
    </citation>
    <scope>NUCLEOTIDE SEQUENCE [LARGE SCALE GENOMIC DNA]</scope>
    <source>
        <strain evidence="14 15">Ve08.2h10</strain>
    </source>
</reference>
<reference evidence="15" key="2">
    <citation type="submission" date="2015-01" db="EMBL/GenBank/DDBJ databases">
        <title>Evolutionary Origins and Diversification of the Mycorrhizal Mutualists.</title>
        <authorList>
            <consortium name="DOE Joint Genome Institute"/>
            <consortium name="Mycorrhizal Genomics Consortium"/>
            <person name="Kohler A."/>
            <person name="Kuo A."/>
            <person name="Nagy L.G."/>
            <person name="Floudas D."/>
            <person name="Copeland A."/>
            <person name="Barry K.W."/>
            <person name="Cichocki N."/>
            <person name="Veneault-Fourrey C."/>
            <person name="LaButti K."/>
            <person name="Lindquist E.A."/>
            <person name="Lipzen A."/>
            <person name="Lundell T."/>
            <person name="Morin E."/>
            <person name="Murat C."/>
            <person name="Riley R."/>
            <person name="Ohm R."/>
            <person name="Sun H."/>
            <person name="Tunlid A."/>
            <person name="Henrissat B."/>
            <person name="Grigoriev I.V."/>
            <person name="Hibbett D.S."/>
            <person name="Martin F."/>
        </authorList>
    </citation>
    <scope>NUCLEOTIDE SEQUENCE [LARGE SCALE GENOMIC DNA]</scope>
    <source>
        <strain evidence="15">Ve08.2h10</strain>
    </source>
</reference>
<evidence type="ECO:0000256" key="5">
    <source>
        <dbReference type="ARBA" id="ARBA00023180"/>
    </source>
</evidence>
<feature type="active site" description="Proton acceptor" evidence="10">
    <location>
        <position position="194"/>
    </location>
</feature>
<dbReference type="EC" id="3.2.1.3" evidence="9"/>
<keyword evidence="8 9" id="KW-0624">Polysaccharide degradation</keyword>
<proteinExistence type="inferred from homology"/>
<dbReference type="InParanoid" id="A0A0D0D222"/>
<accession>A0A0D0D222</accession>
<protein>
    <recommendedName>
        <fullName evidence="9">Glucoamylase</fullName>
        <ecNumber evidence="9">3.2.1.3</ecNumber>
    </recommendedName>
    <alternativeName>
        <fullName evidence="9">1,4-alpha-D-glucan glucohydrolase</fullName>
    </alternativeName>
    <alternativeName>
        <fullName evidence="9">Glucan 1,4-alpha-glucosidase</fullName>
    </alternativeName>
</protein>
<dbReference type="PROSITE" id="PS51166">
    <property type="entry name" value="CBM20"/>
    <property type="match status" value="1"/>
</dbReference>
<evidence type="ECO:0000256" key="7">
    <source>
        <dbReference type="ARBA" id="ARBA00023295"/>
    </source>
</evidence>
<dbReference type="CDD" id="cd05808">
    <property type="entry name" value="CBM20_alpha_amylase"/>
    <property type="match status" value="1"/>
</dbReference>
<evidence type="ECO:0000313" key="14">
    <source>
        <dbReference type="EMBL" id="KIK90547.1"/>
    </source>
</evidence>
<evidence type="ECO:0000256" key="11">
    <source>
        <dbReference type="PIRSR" id="PIRSR001031-2"/>
    </source>
</evidence>
<dbReference type="FunFam" id="1.50.10.10:FF:000018">
    <property type="entry name" value="Glucoamylase"/>
    <property type="match status" value="1"/>
</dbReference>
<dbReference type="STRING" id="930991.A0A0D0D222"/>
<dbReference type="InterPro" id="IPR013784">
    <property type="entry name" value="Carb-bd-like_fold"/>
</dbReference>
<comment type="similarity">
    <text evidence="2 9">Belongs to the glycosyl hydrolase 15 family.</text>
</comment>
<dbReference type="GO" id="GO:2001070">
    <property type="term" value="F:starch binding"/>
    <property type="evidence" value="ECO:0007669"/>
    <property type="project" value="InterPro"/>
</dbReference>
<keyword evidence="15" id="KW-1185">Reference proteome</keyword>
<sequence>MHHFIVSALGLCAASAWAQSSTVDVTTESPIARAGVLANIGPDGSKSSGAYPGVVIASPSTTNPDYLYTWVRDSSLVFKELIDQYTSCQDTALRTLIDNFVMAEANLQQVPNPSGTVSTGGLGEPKFNIDESAFTGPWGRPQRDGPALRSTAVITYANWLIANGNFSYVISTLWPMIQLDLDYVANNWNQTTFDLWEEVDSSSFFTTAVQHRALRQGAALANAIGRKSVVSRYTTQAQNILCFLQSYWNPSPGYVTANTGGGRSGIDANTVLASIHTFDVDAGCDATTFQPCSDKALSNLKTYVDSFRRIYSINFGIPANQAVATGRYPEDVYQGGNPWYLTTFAVAEQLYDALIVWQAQGYIQVTSTSLGFFQQFNPSLTIGVYASSSSIYTSLISAIRSFADGFVATAAKYTPSDGRLSEQYSRFNGNPLSAVDLTWSYASTLTAFTARAGQTSASWGALGLTVSSSCLTSDMATVSVQFNVGATTVLGENIYLTGSVGALSNWDTSTAILMSSSSYPTWSTTVNLPANIGIEYKYIRIKNGAVTWESDPNNAFTTVASAVQTLNDSWR</sequence>
<dbReference type="PIRSF" id="PIRSF001031">
    <property type="entry name" value="Glu-a-glcsd_SBD"/>
    <property type="match status" value="1"/>
</dbReference>
<evidence type="ECO:0000256" key="12">
    <source>
        <dbReference type="SAM" id="SignalP"/>
    </source>
</evidence>
<evidence type="ECO:0000259" key="13">
    <source>
        <dbReference type="PROSITE" id="PS51166"/>
    </source>
</evidence>
<dbReference type="OrthoDB" id="6123450at2759"/>
<gene>
    <name evidence="14" type="ORF">PAXRUDRAFT_35273</name>
</gene>
<dbReference type="InterPro" id="IPR000165">
    <property type="entry name" value="Glucoamylase"/>
</dbReference>
<dbReference type="GO" id="GO:0004339">
    <property type="term" value="F:glucan 1,4-alpha-glucosidase activity"/>
    <property type="evidence" value="ECO:0007669"/>
    <property type="project" value="UniProtKB-EC"/>
</dbReference>
<keyword evidence="3 12" id="KW-0732">Signal</keyword>
<dbReference type="SUPFAM" id="SSF49452">
    <property type="entry name" value="Starch-binding domain-like"/>
    <property type="match status" value="1"/>
</dbReference>
<name>A0A0D0D222_9AGAM</name>
<dbReference type="FunCoup" id="A0A0D0D222">
    <property type="interactions" value="49"/>
</dbReference>
<dbReference type="Gene3D" id="2.60.40.10">
    <property type="entry name" value="Immunoglobulins"/>
    <property type="match status" value="1"/>
</dbReference>
<dbReference type="FunFam" id="2.60.40.10:FF:000552">
    <property type="entry name" value="Related to glucoamylase"/>
    <property type="match status" value="1"/>
</dbReference>
<evidence type="ECO:0000256" key="1">
    <source>
        <dbReference type="ARBA" id="ARBA00001863"/>
    </source>
</evidence>
<feature type="binding site" evidence="11">
    <location>
        <position position="138"/>
    </location>
    <ligand>
        <name>substrate</name>
    </ligand>
</feature>
<feature type="active site" description="Proton donor" evidence="10">
    <location>
        <position position="197"/>
    </location>
</feature>
<dbReference type="InterPro" id="IPR012341">
    <property type="entry name" value="6hp_glycosidase-like_sf"/>
</dbReference>
<dbReference type="GO" id="GO:0000272">
    <property type="term" value="P:polysaccharide catabolic process"/>
    <property type="evidence" value="ECO:0007669"/>
    <property type="project" value="UniProtKB-KW"/>
</dbReference>
<dbReference type="SMART" id="SM01065">
    <property type="entry name" value="CBM_2"/>
    <property type="match status" value="1"/>
</dbReference>
<organism evidence="14 15">
    <name type="scientific">Paxillus rubicundulus Ve08.2h10</name>
    <dbReference type="NCBI Taxonomy" id="930991"/>
    <lineage>
        <taxon>Eukaryota</taxon>
        <taxon>Fungi</taxon>
        <taxon>Dikarya</taxon>
        <taxon>Basidiomycota</taxon>
        <taxon>Agaricomycotina</taxon>
        <taxon>Agaricomycetes</taxon>
        <taxon>Agaricomycetidae</taxon>
        <taxon>Boletales</taxon>
        <taxon>Paxilineae</taxon>
        <taxon>Paxillaceae</taxon>
        <taxon>Paxillus</taxon>
    </lineage>
</organism>
<evidence type="ECO:0000256" key="10">
    <source>
        <dbReference type="PIRSR" id="PIRSR001031-1"/>
    </source>
</evidence>
<evidence type="ECO:0000256" key="2">
    <source>
        <dbReference type="ARBA" id="ARBA00006188"/>
    </source>
</evidence>
<feature type="chain" id="PRO_5002220639" description="Glucoamylase" evidence="12">
    <location>
        <begin position="19"/>
        <end position="571"/>
    </location>
</feature>
<dbReference type="EMBL" id="KN825503">
    <property type="protein sequence ID" value="KIK90547.1"/>
    <property type="molecule type" value="Genomic_DNA"/>
</dbReference>
<dbReference type="InterPro" id="IPR002044">
    <property type="entry name" value="CBM20"/>
</dbReference>
<evidence type="ECO:0000256" key="3">
    <source>
        <dbReference type="ARBA" id="ARBA00022729"/>
    </source>
</evidence>
<dbReference type="AlphaFoldDB" id="A0A0D0D222"/>
<keyword evidence="7 9" id="KW-0326">Glycosidase</keyword>
<evidence type="ECO:0000256" key="6">
    <source>
        <dbReference type="ARBA" id="ARBA00023277"/>
    </source>
</evidence>
<feature type="domain" description="CBM20" evidence="13">
    <location>
        <begin position="472"/>
        <end position="571"/>
    </location>
</feature>
<dbReference type="InterPro" id="IPR011613">
    <property type="entry name" value="GH15-like"/>
</dbReference>
<dbReference type="InterPro" id="IPR013783">
    <property type="entry name" value="Ig-like_fold"/>
</dbReference>
<dbReference type="PRINTS" id="PR00736">
    <property type="entry name" value="GLHYDRLASE15"/>
</dbReference>
<keyword evidence="4 9" id="KW-0378">Hydrolase</keyword>
<dbReference type="PANTHER" id="PTHR31616">
    <property type="entry name" value="TREHALASE"/>
    <property type="match status" value="1"/>
</dbReference>
<dbReference type="PANTHER" id="PTHR31616:SF12">
    <property type="entry name" value="GLUCOAMYLASE"/>
    <property type="match status" value="1"/>
</dbReference>
<dbReference type="InterPro" id="IPR008291">
    <property type="entry name" value="Glucoamylase_SBD"/>
</dbReference>
<dbReference type="GO" id="GO:0000324">
    <property type="term" value="C:fungal-type vacuole"/>
    <property type="evidence" value="ECO:0007669"/>
    <property type="project" value="TreeGrafter"/>
</dbReference>